<keyword evidence="1" id="KW-0472">Membrane</keyword>
<comment type="caution">
    <text evidence="2">The sequence shown here is derived from an EMBL/GenBank/DDBJ whole genome shotgun (WGS) entry which is preliminary data.</text>
</comment>
<evidence type="ECO:0000313" key="3">
    <source>
        <dbReference type="Proteomes" id="UP000003812"/>
    </source>
</evidence>
<feature type="transmembrane region" description="Helical" evidence="1">
    <location>
        <begin position="29"/>
        <end position="48"/>
    </location>
</feature>
<dbReference type="EMBL" id="AEKM01000001">
    <property type="protein sequence ID" value="EFQ56110.1"/>
    <property type="molecule type" value="Genomic_DNA"/>
</dbReference>
<evidence type="ECO:0000313" key="2">
    <source>
        <dbReference type="EMBL" id="EFQ56110.1"/>
    </source>
</evidence>
<sequence length="56" mass="6646">MTKSRYKGRLRIKSKLEFRKQVKQHNKTIVLLTVLFIAMLSISMFLYFSTPSISCY</sequence>
<dbReference type="AlphaFoldDB" id="E3CB13"/>
<dbReference type="Proteomes" id="UP000003812">
    <property type="component" value="Unassembled WGS sequence"/>
</dbReference>
<evidence type="ECO:0000256" key="1">
    <source>
        <dbReference type="SAM" id="Phobius"/>
    </source>
</evidence>
<name>E3CB13_STRPA</name>
<gene>
    <name evidence="2" type="ORF">HMPREF9626_1061</name>
</gene>
<keyword evidence="1" id="KW-0812">Transmembrane</keyword>
<organism evidence="2 3">
    <name type="scientific">Streptococcus parasanguinis F0405</name>
    <dbReference type="NCBI Taxonomy" id="905067"/>
    <lineage>
        <taxon>Bacteria</taxon>
        <taxon>Bacillati</taxon>
        <taxon>Bacillota</taxon>
        <taxon>Bacilli</taxon>
        <taxon>Lactobacillales</taxon>
        <taxon>Streptococcaceae</taxon>
        <taxon>Streptococcus</taxon>
    </lineage>
</organism>
<protein>
    <submittedName>
        <fullName evidence="2">Uncharacterized protein</fullName>
    </submittedName>
</protein>
<proteinExistence type="predicted"/>
<keyword evidence="1" id="KW-1133">Transmembrane helix</keyword>
<reference evidence="2 3" key="1">
    <citation type="submission" date="2010-10" db="EMBL/GenBank/DDBJ databases">
        <authorList>
            <person name="Durkin A.S."/>
            <person name="Madupu R."/>
            <person name="Torralba M."/>
            <person name="Gillis M."/>
            <person name="Methe B."/>
            <person name="Sutton G."/>
            <person name="Nelson K.E."/>
        </authorList>
    </citation>
    <scope>NUCLEOTIDE SEQUENCE [LARGE SCALE GENOMIC DNA]</scope>
    <source>
        <strain evidence="2 3">F0405</strain>
    </source>
</reference>
<accession>E3CB13</accession>